<dbReference type="PROSITE" id="PS51186">
    <property type="entry name" value="GNAT"/>
    <property type="match status" value="1"/>
</dbReference>
<dbReference type="EMBL" id="SHLA01000001">
    <property type="protein sequence ID" value="RZU61214.1"/>
    <property type="molecule type" value="Genomic_DNA"/>
</dbReference>
<dbReference type="InterPro" id="IPR016181">
    <property type="entry name" value="Acyl_CoA_acyltransferase"/>
</dbReference>
<dbReference type="GO" id="GO:0034069">
    <property type="term" value="F:aminoglycoside N-acetyltransferase activity"/>
    <property type="evidence" value="ECO:0007669"/>
    <property type="project" value="TreeGrafter"/>
</dbReference>
<dbReference type="InterPro" id="IPR000182">
    <property type="entry name" value="GNAT_dom"/>
</dbReference>
<dbReference type="InterPro" id="IPR025559">
    <property type="entry name" value="Eis_dom"/>
</dbReference>
<dbReference type="PANTHER" id="PTHR37817">
    <property type="entry name" value="N-ACETYLTRANSFERASE EIS"/>
    <property type="match status" value="1"/>
</dbReference>
<comment type="caution">
    <text evidence="2">The sequence shown here is derived from an EMBL/GenBank/DDBJ whole genome shotgun (WGS) entry which is preliminary data.</text>
</comment>
<keyword evidence="2" id="KW-0808">Transferase</keyword>
<dbReference type="OrthoDB" id="8399956at2"/>
<proteinExistence type="predicted"/>
<evidence type="ECO:0000313" key="3">
    <source>
        <dbReference type="Proteomes" id="UP000292685"/>
    </source>
</evidence>
<reference evidence="2 3" key="1">
    <citation type="submission" date="2019-02" db="EMBL/GenBank/DDBJ databases">
        <title>Sequencing the genomes of 1000 actinobacteria strains.</title>
        <authorList>
            <person name="Klenk H.-P."/>
        </authorList>
    </citation>
    <scope>NUCLEOTIDE SEQUENCE [LARGE SCALE GENOMIC DNA]</scope>
    <source>
        <strain evidence="2 3">DSM 17364</strain>
    </source>
</reference>
<dbReference type="Pfam" id="PF13527">
    <property type="entry name" value="Acetyltransf_9"/>
    <property type="match status" value="1"/>
</dbReference>
<dbReference type="CDD" id="cd04301">
    <property type="entry name" value="NAT_SF"/>
    <property type="match status" value="1"/>
</dbReference>
<dbReference type="PANTHER" id="PTHR37817:SF1">
    <property type="entry name" value="N-ACETYLTRANSFERASE EIS"/>
    <property type="match status" value="1"/>
</dbReference>
<organism evidence="2 3">
    <name type="scientific">Zhihengliuella halotolerans</name>
    <dbReference type="NCBI Taxonomy" id="370736"/>
    <lineage>
        <taxon>Bacteria</taxon>
        <taxon>Bacillati</taxon>
        <taxon>Actinomycetota</taxon>
        <taxon>Actinomycetes</taxon>
        <taxon>Micrococcales</taxon>
        <taxon>Micrococcaceae</taxon>
        <taxon>Zhihengliuella</taxon>
    </lineage>
</organism>
<sequence length="433" mass="46940">MEELRFERFTVDAADDLDARAADWIRACEQGFYGQDPDEASIGRSLESKRARGSVLTGVYDDAQAPPSLTAVWPVATFEEFAGEITLAPGRSLPAHLISGVTVRATHRRRGILRRMMTESLDRAQQAGRPIAALTVSEGSIYGRFGFSPAAFAQTVRVAVRDGLGLRADVRRTLESSGLRVVAVHPRDMEAIHDAVVVSFHSATPGSIDRLYGDRQRVTGRWGGDEGGPVKDLRAYACLAGDGTPLGFATAKFSGWKDDPRRLEITDLMAADPKAELALWEHLGAHDLVGELTWGGARTDDALSWALANPRDLRTEKRTDSLWVRVLDVPAVLEARSYAGQGTFRIEVSDPQGRIEGAWRVDVADGAAAVRADEAPAPDTVSTDAETLASLVTGAIEPWQAAGLGRLRGDETVLELVRALWTNEVRPLSATFF</sequence>
<dbReference type="InterPro" id="IPR041380">
    <property type="entry name" value="Acetyltransf_17"/>
</dbReference>
<evidence type="ECO:0000259" key="1">
    <source>
        <dbReference type="PROSITE" id="PS51186"/>
    </source>
</evidence>
<dbReference type="AlphaFoldDB" id="A0A4Q8AB24"/>
<name>A0A4Q8AB24_9MICC</name>
<accession>A0A4Q8AB24</accession>
<evidence type="ECO:0000313" key="2">
    <source>
        <dbReference type="EMBL" id="RZU61214.1"/>
    </source>
</evidence>
<dbReference type="Gene3D" id="3.40.630.30">
    <property type="match status" value="2"/>
</dbReference>
<dbReference type="SUPFAM" id="SSF55729">
    <property type="entry name" value="Acyl-CoA N-acyltransferases (Nat)"/>
    <property type="match status" value="1"/>
</dbReference>
<protein>
    <submittedName>
        <fullName evidence="2">Putative acetyltransferase</fullName>
    </submittedName>
</protein>
<gene>
    <name evidence="2" type="ORF">EV380_0777</name>
</gene>
<dbReference type="Proteomes" id="UP000292685">
    <property type="component" value="Unassembled WGS sequence"/>
</dbReference>
<keyword evidence="3" id="KW-1185">Reference proteome</keyword>
<dbReference type="SUPFAM" id="SSF55718">
    <property type="entry name" value="SCP-like"/>
    <property type="match status" value="1"/>
</dbReference>
<dbReference type="GO" id="GO:0030649">
    <property type="term" value="P:aminoglycoside antibiotic catabolic process"/>
    <property type="evidence" value="ECO:0007669"/>
    <property type="project" value="TreeGrafter"/>
</dbReference>
<dbReference type="InterPro" id="IPR051554">
    <property type="entry name" value="Acetyltransferase_Eis"/>
</dbReference>
<dbReference type="RefSeq" id="WP_130449475.1">
    <property type="nucleotide sequence ID" value="NZ_SHLA01000001.1"/>
</dbReference>
<dbReference type="InterPro" id="IPR036527">
    <property type="entry name" value="SCP2_sterol-bd_dom_sf"/>
</dbReference>
<feature type="domain" description="N-acetyltransferase" evidence="1">
    <location>
        <begin position="4"/>
        <end position="167"/>
    </location>
</feature>
<dbReference type="Pfam" id="PF13530">
    <property type="entry name" value="SCP2_2"/>
    <property type="match status" value="1"/>
</dbReference>
<dbReference type="Gene3D" id="3.30.1050.10">
    <property type="entry name" value="SCP2 sterol-binding domain"/>
    <property type="match status" value="1"/>
</dbReference>
<dbReference type="Pfam" id="PF17668">
    <property type="entry name" value="Acetyltransf_17"/>
    <property type="match status" value="1"/>
</dbReference>